<evidence type="ECO:0000313" key="2">
    <source>
        <dbReference type="Proteomes" id="UP001595604"/>
    </source>
</evidence>
<protein>
    <submittedName>
        <fullName evidence="1">Uncharacterized protein</fullName>
    </submittedName>
</protein>
<organism evidence="1 2">
    <name type="scientific">Novosphingobium bradum</name>
    <dbReference type="NCBI Taxonomy" id="1737444"/>
    <lineage>
        <taxon>Bacteria</taxon>
        <taxon>Pseudomonadati</taxon>
        <taxon>Pseudomonadota</taxon>
        <taxon>Alphaproteobacteria</taxon>
        <taxon>Sphingomonadales</taxon>
        <taxon>Sphingomonadaceae</taxon>
        <taxon>Novosphingobium</taxon>
    </lineage>
</organism>
<keyword evidence="2" id="KW-1185">Reference proteome</keyword>
<proteinExistence type="predicted"/>
<name>A0ABV7IR37_9SPHN</name>
<accession>A0ABV7IR37</accession>
<gene>
    <name evidence="1" type="ORF">ACFOD9_09320</name>
</gene>
<sequence>MEQPAKVITGWAGEMARPDAARIAEAIAEANRRRTEAYVIIERGDQHYLQTLRTIRGFVVEKREGSAARHLRAINRNLLPDEAGRSDLWAKLLEVGEKRGSMFLAEEVIPVFLAYFAGANDPPAVGWESMVV</sequence>
<dbReference type="Proteomes" id="UP001595604">
    <property type="component" value="Unassembled WGS sequence"/>
</dbReference>
<reference evidence="2" key="1">
    <citation type="journal article" date="2019" name="Int. J. Syst. Evol. Microbiol.">
        <title>The Global Catalogue of Microorganisms (GCM) 10K type strain sequencing project: providing services to taxonomists for standard genome sequencing and annotation.</title>
        <authorList>
            <consortium name="The Broad Institute Genomics Platform"/>
            <consortium name="The Broad Institute Genome Sequencing Center for Infectious Disease"/>
            <person name="Wu L."/>
            <person name="Ma J."/>
        </authorList>
    </citation>
    <scope>NUCLEOTIDE SEQUENCE [LARGE SCALE GENOMIC DNA]</scope>
    <source>
        <strain evidence="2">KCTC 42984</strain>
    </source>
</reference>
<dbReference type="RefSeq" id="WP_379509807.1">
    <property type="nucleotide sequence ID" value="NZ_JBHRTQ010000007.1"/>
</dbReference>
<dbReference type="EMBL" id="JBHRTQ010000007">
    <property type="protein sequence ID" value="MFC3174452.1"/>
    <property type="molecule type" value="Genomic_DNA"/>
</dbReference>
<evidence type="ECO:0000313" key="1">
    <source>
        <dbReference type="EMBL" id="MFC3174452.1"/>
    </source>
</evidence>
<comment type="caution">
    <text evidence="1">The sequence shown here is derived from an EMBL/GenBank/DDBJ whole genome shotgun (WGS) entry which is preliminary data.</text>
</comment>